<dbReference type="SUPFAM" id="SSF46689">
    <property type="entry name" value="Homeodomain-like"/>
    <property type="match status" value="1"/>
</dbReference>
<accession>A0A162ZKR2</accession>
<dbReference type="Pfam" id="PF12833">
    <property type="entry name" value="HTH_18"/>
    <property type="match status" value="1"/>
</dbReference>
<dbReference type="GO" id="GO:0043565">
    <property type="term" value="F:sequence-specific DNA binding"/>
    <property type="evidence" value="ECO:0007669"/>
    <property type="project" value="InterPro"/>
</dbReference>
<evidence type="ECO:0000259" key="6">
    <source>
        <dbReference type="PROSITE" id="PS01124"/>
    </source>
</evidence>
<evidence type="ECO:0000313" key="7">
    <source>
        <dbReference type="EMBL" id="KZS39863.1"/>
    </source>
</evidence>
<dbReference type="STRING" id="1642818.AWE51_09465"/>
<proteinExistence type="predicted"/>
<keyword evidence="8" id="KW-1185">Reference proteome</keyword>
<dbReference type="PROSITE" id="PS51257">
    <property type="entry name" value="PROKAR_LIPOPROTEIN"/>
    <property type="match status" value="1"/>
</dbReference>
<dbReference type="PANTHER" id="PTHR43280:SF2">
    <property type="entry name" value="HTH-TYPE TRANSCRIPTIONAL REGULATOR EXSA"/>
    <property type="match status" value="1"/>
</dbReference>
<dbReference type="SMART" id="SM00342">
    <property type="entry name" value="HTH_ARAC"/>
    <property type="match status" value="1"/>
</dbReference>
<evidence type="ECO:0000256" key="3">
    <source>
        <dbReference type="ARBA" id="ARBA00023163"/>
    </source>
</evidence>
<organism evidence="7 8">
    <name type="scientific">Aquimarina aggregata</name>
    <dbReference type="NCBI Taxonomy" id="1642818"/>
    <lineage>
        <taxon>Bacteria</taxon>
        <taxon>Pseudomonadati</taxon>
        <taxon>Bacteroidota</taxon>
        <taxon>Flavobacteriia</taxon>
        <taxon>Flavobacteriales</taxon>
        <taxon>Flavobacteriaceae</taxon>
        <taxon>Aquimarina</taxon>
    </lineage>
</organism>
<dbReference type="Proteomes" id="UP000076715">
    <property type="component" value="Unassembled WGS sequence"/>
</dbReference>
<dbReference type="GO" id="GO:0003700">
    <property type="term" value="F:DNA-binding transcription factor activity"/>
    <property type="evidence" value="ECO:0007669"/>
    <property type="project" value="InterPro"/>
</dbReference>
<dbReference type="PROSITE" id="PS01124">
    <property type="entry name" value="HTH_ARAC_FAMILY_2"/>
    <property type="match status" value="1"/>
</dbReference>
<dbReference type="InterPro" id="IPR018060">
    <property type="entry name" value="HTH_AraC"/>
</dbReference>
<comment type="caution">
    <text evidence="7">The sequence shown here is derived from an EMBL/GenBank/DDBJ whole genome shotgun (WGS) entry which is preliminary data.</text>
</comment>
<keyword evidence="5" id="KW-0812">Transmembrane</keyword>
<keyword evidence="1" id="KW-0805">Transcription regulation</keyword>
<feature type="repeat" description="TPR" evidence="4">
    <location>
        <begin position="286"/>
        <end position="319"/>
    </location>
</feature>
<dbReference type="InterPro" id="IPR009057">
    <property type="entry name" value="Homeodomain-like_sf"/>
</dbReference>
<dbReference type="Gene3D" id="1.25.40.10">
    <property type="entry name" value="Tetratricopeptide repeat domain"/>
    <property type="match status" value="2"/>
</dbReference>
<keyword evidence="5" id="KW-1133">Transmembrane helix</keyword>
<dbReference type="SMART" id="SM00028">
    <property type="entry name" value="TPR"/>
    <property type="match status" value="3"/>
</dbReference>
<evidence type="ECO:0000256" key="4">
    <source>
        <dbReference type="PROSITE-ProRule" id="PRU00339"/>
    </source>
</evidence>
<dbReference type="SUPFAM" id="SSF48452">
    <property type="entry name" value="TPR-like"/>
    <property type="match status" value="2"/>
</dbReference>
<keyword evidence="2" id="KW-0238">DNA-binding</keyword>
<dbReference type="EMBL" id="LQRT01000024">
    <property type="protein sequence ID" value="KZS39863.1"/>
    <property type="molecule type" value="Genomic_DNA"/>
</dbReference>
<evidence type="ECO:0000256" key="5">
    <source>
        <dbReference type="SAM" id="Phobius"/>
    </source>
</evidence>
<dbReference type="AlphaFoldDB" id="A0A162ZKR2"/>
<name>A0A162ZKR2_9FLAO</name>
<evidence type="ECO:0000256" key="1">
    <source>
        <dbReference type="ARBA" id="ARBA00023015"/>
    </source>
</evidence>
<evidence type="ECO:0000256" key="2">
    <source>
        <dbReference type="ARBA" id="ARBA00023125"/>
    </source>
</evidence>
<dbReference type="InterPro" id="IPR011990">
    <property type="entry name" value="TPR-like_helical_dom_sf"/>
</dbReference>
<dbReference type="Gene3D" id="1.10.10.60">
    <property type="entry name" value="Homeodomain-like"/>
    <property type="match status" value="2"/>
</dbReference>
<dbReference type="PANTHER" id="PTHR43280">
    <property type="entry name" value="ARAC-FAMILY TRANSCRIPTIONAL REGULATOR"/>
    <property type="match status" value="1"/>
</dbReference>
<dbReference type="PROSITE" id="PS50005">
    <property type="entry name" value="TPR"/>
    <property type="match status" value="1"/>
</dbReference>
<keyword evidence="4" id="KW-0802">TPR repeat</keyword>
<protein>
    <recommendedName>
        <fullName evidence="6">HTH araC/xylS-type domain-containing protein</fullName>
    </recommendedName>
</protein>
<gene>
    <name evidence="7" type="ORF">AWE51_09465</name>
</gene>
<feature type="domain" description="HTH araC/xylS-type" evidence="6">
    <location>
        <begin position="462"/>
        <end position="570"/>
    </location>
</feature>
<dbReference type="InterPro" id="IPR019734">
    <property type="entry name" value="TPR_rpt"/>
</dbReference>
<feature type="transmembrane region" description="Helical" evidence="5">
    <location>
        <begin position="401"/>
        <end position="420"/>
    </location>
</feature>
<sequence length="577" mass="66933">MHARQLILFLFLCSCLGYGQSFKIPDSLASLSYEELSNKFYKELRANKELTMLYAKTYLQKAKNDKDSIEISIGYSFVGFTFDEKTHHIQQLTYLDSAIAVCKKTNNNRYPLLHYISKAAIYEEKGSFKQALNNYLIAIELAKKSQNNHLEFITKDNIALLKRKLGKYKEAKAIYRQSLYYRINKEKMTRKDSLNYFLTLSDLVNIYRLENQIDSARVLNKKGIIAIKNEKIVQKGLNLDLLFKFNETLLGYYDGEYIRVIKSTKKLLSELLKPKNRYFFYTEDLINAYLYIGKSYEALDNQEKAIIYYQKIDSIAETDYILPQTVSAYKSLISHYKSLGDKDQQLFYLNKLLRSDSILHSNYRDLSNKLVKEYDTPNLLKEKKQLIASLKGEKKESSNQVILVSLFLALSLGGTGYYYYKQQRYKQRFKQLVAANARQESTKKKSPKNAIGIDAISKETLESLLAHLQKFEENKGYLTPKINAKDLAKQFGSNSSYLSVVVNTYKQKSLSQYISDLRIDYAVKKLQEDPKFRKYTIKAIAQEVGFNTAEAFAKAFYKKTGIYPSYFIKKLGFHDNA</sequence>
<evidence type="ECO:0000313" key="8">
    <source>
        <dbReference type="Proteomes" id="UP000076715"/>
    </source>
</evidence>
<reference evidence="7 8" key="1">
    <citation type="submission" date="2016-01" db="EMBL/GenBank/DDBJ databases">
        <title>The draft genome sequence of Aquimarina sp. RZW4-3-2.</title>
        <authorList>
            <person name="Wang Y."/>
        </authorList>
    </citation>
    <scope>NUCLEOTIDE SEQUENCE [LARGE SCALE GENOMIC DNA]</scope>
    <source>
        <strain evidence="7 8">RZW4-3-2</strain>
    </source>
</reference>
<keyword evidence="5" id="KW-0472">Membrane</keyword>
<keyword evidence="3" id="KW-0804">Transcription</keyword>